<evidence type="ECO:0000256" key="7">
    <source>
        <dbReference type="ARBA" id="ARBA00034296"/>
    </source>
</evidence>
<organism evidence="10 11">
    <name type="scientific">Stephania yunnanensis</name>
    <dbReference type="NCBI Taxonomy" id="152371"/>
    <lineage>
        <taxon>Eukaryota</taxon>
        <taxon>Viridiplantae</taxon>
        <taxon>Streptophyta</taxon>
        <taxon>Embryophyta</taxon>
        <taxon>Tracheophyta</taxon>
        <taxon>Spermatophyta</taxon>
        <taxon>Magnoliopsida</taxon>
        <taxon>Ranunculales</taxon>
        <taxon>Menispermaceae</taxon>
        <taxon>Menispermoideae</taxon>
        <taxon>Cissampelideae</taxon>
        <taxon>Stephania</taxon>
    </lineage>
</organism>
<dbReference type="InterPro" id="IPR036525">
    <property type="entry name" value="Tubulin/FtsZ_GTPase_sf"/>
</dbReference>
<dbReference type="GO" id="GO:0005200">
    <property type="term" value="F:structural constituent of cytoskeleton"/>
    <property type="evidence" value="ECO:0007669"/>
    <property type="project" value="InterPro"/>
</dbReference>
<comment type="catalytic activity">
    <reaction evidence="8">
        <text>GTP + H2O = GDP + phosphate + H(+)</text>
        <dbReference type="Rhea" id="RHEA:19669"/>
        <dbReference type="ChEBI" id="CHEBI:15377"/>
        <dbReference type="ChEBI" id="CHEBI:15378"/>
        <dbReference type="ChEBI" id="CHEBI:37565"/>
        <dbReference type="ChEBI" id="CHEBI:43474"/>
        <dbReference type="ChEBI" id="CHEBI:58189"/>
    </reaction>
    <physiologicalReaction direction="left-to-right" evidence="8">
        <dbReference type="Rhea" id="RHEA:19670"/>
    </physiologicalReaction>
</comment>
<evidence type="ECO:0000256" key="2">
    <source>
        <dbReference type="ARBA" id="ARBA00022701"/>
    </source>
</evidence>
<feature type="domain" description="Tubulin/FtsZ GTPase" evidence="9">
    <location>
        <begin position="147"/>
        <end position="219"/>
    </location>
</feature>
<keyword evidence="2" id="KW-0493">Microtubule</keyword>
<dbReference type="GO" id="GO:0005874">
    <property type="term" value="C:microtubule"/>
    <property type="evidence" value="ECO:0007669"/>
    <property type="project" value="UniProtKB-KW"/>
</dbReference>
<evidence type="ECO:0000313" key="11">
    <source>
        <dbReference type="Proteomes" id="UP001420932"/>
    </source>
</evidence>
<dbReference type="EMBL" id="JBBNAF010000004">
    <property type="protein sequence ID" value="KAK9151383.1"/>
    <property type="molecule type" value="Genomic_DNA"/>
</dbReference>
<keyword evidence="6" id="KW-0342">GTP-binding</keyword>
<sequence>MPCLTLCHENVNVDTLRNVEVYEVTRVENYWCETTEGLEVFQIEPDISIVQNDDDEVEIEIGVISERPNEPQIERKEDQPLLCNECLIGTDGTGPPPEFAMFDYDYIVFGISQYHPFKEIVTVVPWLSRLGSARNRLDGQIRSDKTVGEGDDAFNTFLSETGAWKHVPHVVFVDLEPTIINEVMTGMYRQLFHPEQLISGKEDVANNFARGHYTIRKEIE</sequence>
<evidence type="ECO:0000259" key="9">
    <source>
        <dbReference type="Pfam" id="PF00091"/>
    </source>
</evidence>
<dbReference type="GO" id="GO:0005525">
    <property type="term" value="F:GTP binding"/>
    <property type="evidence" value="ECO:0007669"/>
    <property type="project" value="UniProtKB-KW"/>
</dbReference>
<evidence type="ECO:0000256" key="1">
    <source>
        <dbReference type="ARBA" id="ARBA00009636"/>
    </source>
</evidence>
<keyword evidence="5" id="KW-0460">Magnesium</keyword>
<reference evidence="10 11" key="1">
    <citation type="submission" date="2024-01" db="EMBL/GenBank/DDBJ databases">
        <title>Genome assemblies of Stephania.</title>
        <authorList>
            <person name="Yang L."/>
        </authorList>
    </citation>
    <scope>NUCLEOTIDE SEQUENCE [LARGE SCALE GENOMIC DNA]</scope>
    <source>
        <strain evidence="10">YNDBR</strain>
        <tissue evidence="10">Leaf</tissue>
    </source>
</reference>
<dbReference type="GO" id="GO:0016787">
    <property type="term" value="F:hydrolase activity"/>
    <property type="evidence" value="ECO:0007669"/>
    <property type="project" value="UniProtKB-KW"/>
</dbReference>
<evidence type="ECO:0000256" key="4">
    <source>
        <dbReference type="ARBA" id="ARBA00022801"/>
    </source>
</evidence>
<dbReference type="Proteomes" id="UP001420932">
    <property type="component" value="Unassembled WGS sequence"/>
</dbReference>
<evidence type="ECO:0000256" key="8">
    <source>
        <dbReference type="ARBA" id="ARBA00049117"/>
    </source>
</evidence>
<dbReference type="InterPro" id="IPR003008">
    <property type="entry name" value="Tubulin_FtsZ_GTPase"/>
</dbReference>
<dbReference type="Pfam" id="PF00091">
    <property type="entry name" value="Tubulin"/>
    <property type="match status" value="1"/>
</dbReference>
<dbReference type="SUPFAM" id="SSF52490">
    <property type="entry name" value="Tubulin nucleotide-binding domain-like"/>
    <property type="match status" value="1"/>
</dbReference>
<name>A0AAP0KGL7_9MAGN</name>
<keyword evidence="3" id="KW-0547">Nucleotide-binding</keyword>
<dbReference type="InterPro" id="IPR000217">
    <property type="entry name" value="Tubulin"/>
</dbReference>
<comment type="function">
    <text evidence="7">Tubulin is the major constituent of microtubules, a cylinder consisting of laterally associated linear protofilaments composed of alpha- and beta-tubulin heterodimers. Microtubules grow by the addition of GTP-tubulin dimers to the microtubule end, where a stabilizing cap forms. Below the cap, tubulin dimers are in GDP-bound state, owing to GTPase activity of alpha-tubulin.</text>
</comment>
<comment type="similarity">
    <text evidence="1">Belongs to the tubulin family.</text>
</comment>
<dbReference type="Gene3D" id="3.40.50.1440">
    <property type="entry name" value="Tubulin/FtsZ, GTPase domain"/>
    <property type="match status" value="1"/>
</dbReference>
<accession>A0AAP0KGL7</accession>
<evidence type="ECO:0000256" key="3">
    <source>
        <dbReference type="ARBA" id="ARBA00022741"/>
    </source>
</evidence>
<dbReference type="AlphaFoldDB" id="A0AAP0KGL7"/>
<protein>
    <recommendedName>
        <fullName evidence="9">Tubulin/FtsZ GTPase domain-containing protein</fullName>
    </recommendedName>
</protein>
<comment type="caution">
    <text evidence="10">The sequence shown here is derived from an EMBL/GenBank/DDBJ whole genome shotgun (WGS) entry which is preliminary data.</text>
</comment>
<gene>
    <name evidence="10" type="ORF">Syun_009692</name>
</gene>
<dbReference type="PANTHER" id="PTHR11588">
    <property type="entry name" value="TUBULIN"/>
    <property type="match status" value="1"/>
</dbReference>
<proteinExistence type="inferred from homology"/>
<evidence type="ECO:0000313" key="10">
    <source>
        <dbReference type="EMBL" id="KAK9151383.1"/>
    </source>
</evidence>
<dbReference type="InterPro" id="IPR002452">
    <property type="entry name" value="Alpha_tubulin"/>
</dbReference>
<dbReference type="GO" id="GO:0007017">
    <property type="term" value="P:microtubule-based process"/>
    <property type="evidence" value="ECO:0007669"/>
    <property type="project" value="InterPro"/>
</dbReference>
<keyword evidence="11" id="KW-1185">Reference proteome</keyword>
<keyword evidence="4" id="KW-0378">Hydrolase</keyword>
<evidence type="ECO:0000256" key="5">
    <source>
        <dbReference type="ARBA" id="ARBA00022842"/>
    </source>
</evidence>
<dbReference type="PRINTS" id="PR01161">
    <property type="entry name" value="TUBULIN"/>
</dbReference>
<evidence type="ECO:0000256" key="6">
    <source>
        <dbReference type="ARBA" id="ARBA00023134"/>
    </source>
</evidence>
<dbReference type="PRINTS" id="PR01162">
    <property type="entry name" value="ALPHATUBULIN"/>
</dbReference>